<dbReference type="AlphaFoldDB" id="A0A0W1AMS4"/>
<name>A0A0W1AMS4_9GAMM</name>
<dbReference type="OrthoDB" id="5651600at2"/>
<proteinExistence type="predicted"/>
<organism evidence="1 2">
    <name type="scientific">Legionella waltersii</name>
    <dbReference type="NCBI Taxonomy" id="66969"/>
    <lineage>
        <taxon>Bacteria</taxon>
        <taxon>Pseudomonadati</taxon>
        <taxon>Pseudomonadota</taxon>
        <taxon>Gammaproteobacteria</taxon>
        <taxon>Legionellales</taxon>
        <taxon>Legionellaceae</taxon>
        <taxon>Legionella</taxon>
    </lineage>
</organism>
<reference evidence="1 2" key="1">
    <citation type="submission" date="2015-11" db="EMBL/GenBank/DDBJ databases">
        <title>Genomic analysis of 38 Legionella species identifies large and diverse effector repertoires.</title>
        <authorList>
            <person name="Burstein D."/>
            <person name="Amaro F."/>
            <person name="Zusman T."/>
            <person name="Lifshitz Z."/>
            <person name="Cohen O."/>
            <person name="Gilbert J.A."/>
            <person name="Pupko T."/>
            <person name="Shuman H.A."/>
            <person name="Segal G."/>
        </authorList>
    </citation>
    <scope>NUCLEOTIDE SEQUENCE [LARGE SCALE GENOMIC DNA]</scope>
    <source>
        <strain evidence="1 2">ATCC 51914</strain>
    </source>
</reference>
<evidence type="ECO:0000313" key="2">
    <source>
        <dbReference type="Proteomes" id="UP000054729"/>
    </source>
</evidence>
<keyword evidence="2" id="KW-1185">Reference proteome</keyword>
<protein>
    <recommendedName>
        <fullName evidence="3">SWIM-type domain-containing protein</fullName>
    </recommendedName>
</protein>
<dbReference type="RefSeq" id="WP_058479456.1">
    <property type="nucleotide sequence ID" value="NZ_CAAAIQ010000027.1"/>
</dbReference>
<comment type="caution">
    <text evidence="1">The sequence shown here is derived from an EMBL/GenBank/DDBJ whole genome shotgun (WGS) entry which is preliminary data.</text>
</comment>
<dbReference type="Proteomes" id="UP000054729">
    <property type="component" value="Unassembled WGS sequence"/>
</dbReference>
<dbReference type="EMBL" id="LNZB01000011">
    <property type="protein sequence ID" value="KTD82504.1"/>
    <property type="molecule type" value="Genomic_DNA"/>
</dbReference>
<sequence length="326" mass="37677">MPITIDTNTDRFFIAICKDGPHSFVMLGSYNGDKVTHLLCRVGKVAALPKKKDRSCFDVCSAIKDTIIDKAPAKVRDEGTDDHDKAQKPISYEAYDITLSQYIEFVRTLELLQTEEKKYQVYKPTKQDGSKVEFVKTSRVHYAPRNDLDRADRCYCELSLGNTCRHGAIKLIESVIKLPQQSMVSSYFFVNLLNNTQLDYGVPSKSIPFYVLPTPPNSYSELNRAQRMVADKLFSRMERLLLIDPYSSITASKFNHLKELYQQIIGAERKPSINELLNNIHDWKRSHRPEIETLRKTYIWDSFFTRKSATMTMIEELEQDLPQLNR</sequence>
<accession>A0A0W1AMS4</accession>
<dbReference type="PATRIC" id="fig|66969.6.peg.668"/>
<gene>
    <name evidence="1" type="ORF">Lwal_0621</name>
</gene>
<evidence type="ECO:0000313" key="1">
    <source>
        <dbReference type="EMBL" id="KTD82504.1"/>
    </source>
</evidence>
<dbReference type="STRING" id="66969.Lwal_0621"/>
<evidence type="ECO:0008006" key="3">
    <source>
        <dbReference type="Google" id="ProtNLM"/>
    </source>
</evidence>